<dbReference type="AlphaFoldDB" id="R0KFI2"/>
<evidence type="ECO:0000313" key="2">
    <source>
        <dbReference type="EMBL" id="EOB09201.1"/>
    </source>
</evidence>
<feature type="compositionally biased region" description="Pro residues" evidence="1">
    <location>
        <begin position="93"/>
        <end position="109"/>
    </location>
</feature>
<name>R0KFI2_ANAPL</name>
<reference evidence="3" key="1">
    <citation type="journal article" date="2013" name="Nat. Genet.">
        <title>The duck genome and transcriptome provide insight into an avian influenza virus reservoir species.</title>
        <authorList>
            <person name="Huang Y."/>
            <person name="Li Y."/>
            <person name="Burt D.W."/>
            <person name="Chen H."/>
            <person name="Zhang Y."/>
            <person name="Qian W."/>
            <person name="Kim H."/>
            <person name="Gan S."/>
            <person name="Zhao Y."/>
            <person name="Li J."/>
            <person name="Yi K."/>
            <person name="Feng H."/>
            <person name="Zhu P."/>
            <person name="Li B."/>
            <person name="Liu Q."/>
            <person name="Fairley S."/>
            <person name="Magor K.E."/>
            <person name="Du Z."/>
            <person name="Hu X."/>
            <person name="Goodman L."/>
            <person name="Tafer H."/>
            <person name="Vignal A."/>
            <person name="Lee T."/>
            <person name="Kim K.W."/>
            <person name="Sheng Z."/>
            <person name="An Y."/>
            <person name="Searle S."/>
            <person name="Herrero J."/>
            <person name="Groenen M.A."/>
            <person name="Crooijmans R.P."/>
            <person name="Faraut T."/>
            <person name="Cai Q."/>
            <person name="Webster R.G."/>
            <person name="Aldridge J.R."/>
            <person name="Warren W.C."/>
            <person name="Bartschat S."/>
            <person name="Kehr S."/>
            <person name="Marz M."/>
            <person name="Stadler P.F."/>
            <person name="Smith J."/>
            <person name="Kraus R.H."/>
            <person name="Zhao Y."/>
            <person name="Ren L."/>
            <person name="Fei J."/>
            <person name="Morisson M."/>
            <person name="Kaiser P."/>
            <person name="Griffin D.K."/>
            <person name="Rao M."/>
            <person name="Pitel F."/>
            <person name="Wang J."/>
            <person name="Li N."/>
        </authorList>
    </citation>
    <scope>NUCLEOTIDE SEQUENCE [LARGE SCALE GENOMIC DNA]</scope>
</reference>
<protein>
    <submittedName>
        <fullName evidence="2">Uncharacterized protein</fullName>
    </submittedName>
</protein>
<feature type="compositionally biased region" description="Pro residues" evidence="1">
    <location>
        <begin position="47"/>
        <end position="64"/>
    </location>
</feature>
<evidence type="ECO:0000313" key="3">
    <source>
        <dbReference type="Proteomes" id="UP000296049"/>
    </source>
</evidence>
<keyword evidence="3" id="KW-1185">Reference proteome</keyword>
<dbReference type="EMBL" id="KB742383">
    <property type="protein sequence ID" value="EOB09201.1"/>
    <property type="molecule type" value="Genomic_DNA"/>
</dbReference>
<evidence type="ECO:0000256" key="1">
    <source>
        <dbReference type="SAM" id="MobiDB-lite"/>
    </source>
</evidence>
<sequence>MGCSDGTPRSPGGRCPCGLGAHQGGDTATGFWVGKCLSRGARGLLPAPPLHPPGGCPEPPPPEPTGALGTCQEELPAPLKKLSSHHHSELGPVTPPALPIAKPYPPLSEPGPQQQLREASGQQQVQLSLILQPPASLAASSKAAVPSPAGRSTWRGRRLPWSYLYHEGVGVVSLSLLSFFSSTQALSVGAQIQAWLALLQIRCGSSGCRVPISAVTALHRGQRASSAPWQRQGRSSSCAQLPLQSLTALRRCSRNASQLKKCHMNARCEYLKFFAAQKESPVQIVEQLRPDPATSRGCSGLVVRPPAAETCASMSPL</sequence>
<gene>
    <name evidence="2" type="ORF">Anapl_08563</name>
</gene>
<organism evidence="2 3">
    <name type="scientific">Anas platyrhynchos</name>
    <name type="common">Mallard</name>
    <name type="synonym">Anas boschas</name>
    <dbReference type="NCBI Taxonomy" id="8839"/>
    <lineage>
        <taxon>Eukaryota</taxon>
        <taxon>Metazoa</taxon>
        <taxon>Chordata</taxon>
        <taxon>Craniata</taxon>
        <taxon>Vertebrata</taxon>
        <taxon>Euteleostomi</taxon>
        <taxon>Archelosauria</taxon>
        <taxon>Archosauria</taxon>
        <taxon>Dinosauria</taxon>
        <taxon>Saurischia</taxon>
        <taxon>Theropoda</taxon>
        <taxon>Coelurosauria</taxon>
        <taxon>Aves</taxon>
        <taxon>Neognathae</taxon>
        <taxon>Galloanserae</taxon>
        <taxon>Anseriformes</taxon>
        <taxon>Anatidae</taxon>
        <taxon>Anatinae</taxon>
        <taxon>Anas</taxon>
    </lineage>
</organism>
<proteinExistence type="predicted"/>
<dbReference type="Proteomes" id="UP000296049">
    <property type="component" value="Unassembled WGS sequence"/>
</dbReference>
<feature type="region of interest" description="Disordered" evidence="1">
    <location>
        <begin position="47"/>
        <end position="123"/>
    </location>
</feature>
<accession>R0KFI2</accession>
<feature type="compositionally biased region" description="Polar residues" evidence="1">
    <location>
        <begin position="111"/>
        <end position="123"/>
    </location>
</feature>